<evidence type="ECO:0000313" key="2">
    <source>
        <dbReference type="EMBL" id="SHO63080.1"/>
    </source>
</evidence>
<feature type="transmembrane region" description="Helical" evidence="1">
    <location>
        <begin position="103"/>
        <end position="120"/>
    </location>
</feature>
<dbReference type="AlphaFoldDB" id="A0A1M7ZDW7"/>
<protein>
    <submittedName>
        <fullName evidence="2">Uncharacterized protein</fullName>
    </submittedName>
</protein>
<dbReference type="STRING" id="1073327.SAMN04488108_2512"/>
<keyword evidence="1" id="KW-0472">Membrane</keyword>
<evidence type="ECO:0000313" key="3">
    <source>
        <dbReference type="Proteomes" id="UP000184609"/>
    </source>
</evidence>
<sequence>MNHLDFATFIFYHYFSKGKTQSIAYEKSIVAIMILVYLNVLTLTIFLEIDLLPKNYDLFGTGMKYLLSSAFVIFFYFGFTLMLPKKRIENLHFSKEALKSGGYIMVFYILASFTLFYFAVKQNM</sequence>
<accession>A0A1M7ZDW7</accession>
<keyword evidence="3" id="KW-1185">Reference proteome</keyword>
<proteinExistence type="predicted"/>
<reference evidence="3" key="1">
    <citation type="submission" date="2016-12" db="EMBL/GenBank/DDBJ databases">
        <authorList>
            <person name="Varghese N."/>
            <person name="Submissions S."/>
        </authorList>
    </citation>
    <scope>NUCLEOTIDE SEQUENCE [LARGE SCALE GENOMIC DNA]</scope>
    <source>
        <strain evidence="3">DSM 25035</strain>
    </source>
</reference>
<dbReference type="Proteomes" id="UP000184609">
    <property type="component" value="Unassembled WGS sequence"/>
</dbReference>
<name>A0A1M7ZDW7_9BACT</name>
<organism evidence="2 3">
    <name type="scientific">Algoriphagus zhangzhouensis</name>
    <dbReference type="NCBI Taxonomy" id="1073327"/>
    <lineage>
        <taxon>Bacteria</taxon>
        <taxon>Pseudomonadati</taxon>
        <taxon>Bacteroidota</taxon>
        <taxon>Cytophagia</taxon>
        <taxon>Cytophagales</taxon>
        <taxon>Cyclobacteriaceae</taxon>
        <taxon>Algoriphagus</taxon>
    </lineage>
</organism>
<feature type="transmembrane region" description="Helical" evidence="1">
    <location>
        <begin position="29"/>
        <end position="53"/>
    </location>
</feature>
<keyword evidence="1" id="KW-0812">Transmembrane</keyword>
<dbReference type="EMBL" id="FRXN01000003">
    <property type="protein sequence ID" value="SHO63080.1"/>
    <property type="molecule type" value="Genomic_DNA"/>
</dbReference>
<feature type="transmembrane region" description="Helical" evidence="1">
    <location>
        <begin position="65"/>
        <end position="83"/>
    </location>
</feature>
<keyword evidence="1" id="KW-1133">Transmembrane helix</keyword>
<gene>
    <name evidence="2" type="ORF">SAMN04488108_2512</name>
</gene>
<evidence type="ECO:0000256" key="1">
    <source>
        <dbReference type="SAM" id="Phobius"/>
    </source>
</evidence>